<dbReference type="Proteomes" id="UP000327236">
    <property type="component" value="Unassembled WGS sequence"/>
</dbReference>
<accession>A0A558LY46</accession>
<dbReference type="Pfam" id="PF16555">
    <property type="entry name" value="GramPos_pilinD1"/>
    <property type="match status" value="1"/>
</dbReference>
<feature type="chain" id="PRO_5043646884" evidence="2">
    <location>
        <begin position="27"/>
        <end position="344"/>
    </location>
</feature>
<dbReference type="OrthoDB" id="10010344at2"/>
<organism evidence="3 4">
    <name type="scientific">Lactobacillus jensenii</name>
    <dbReference type="NCBI Taxonomy" id="109790"/>
    <lineage>
        <taxon>Bacteria</taxon>
        <taxon>Bacillati</taxon>
        <taxon>Bacillota</taxon>
        <taxon>Bacilli</taxon>
        <taxon>Lactobacillales</taxon>
        <taxon>Lactobacillaceae</taxon>
        <taxon>Lactobacillus</taxon>
    </lineage>
</organism>
<feature type="compositionally biased region" description="Basic and acidic residues" evidence="1">
    <location>
        <begin position="151"/>
        <end position="162"/>
    </location>
</feature>
<feature type="compositionally biased region" description="Low complexity" evidence="1">
    <location>
        <begin position="140"/>
        <end position="150"/>
    </location>
</feature>
<dbReference type="Gene3D" id="2.60.40.10">
    <property type="entry name" value="Immunoglobulins"/>
    <property type="match status" value="1"/>
</dbReference>
<dbReference type="InterPro" id="IPR013783">
    <property type="entry name" value="Ig-like_fold"/>
</dbReference>
<dbReference type="RefSeq" id="WP_006588540.1">
    <property type="nucleotide sequence ID" value="NZ_CATOUX010000011.1"/>
</dbReference>
<comment type="caution">
    <text evidence="3">The sequence shown here is derived from an EMBL/GenBank/DDBJ whole genome shotgun (WGS) entry which is preliminary data.</text>
</comment>
<proteinExistence type="predicted"/>
<evidence type="ECO:0000256" key="1">
    <source>
        <dbReference type="SAM" id="MobiDB-lite"/>
    </source>
</evidence>
<dbReference type="InterPro" id="IPR032364">
    <property type="entry name" value="GramPos_pilinD1_N"/>
</dbReference>
<evidence type="ECO:0000313" key="3">
    <source>
        <dbReference type="EMBL" id="KAA9321822.1"/>
    </source>
</evidence>
<feature type="region of interest" description="Disordered" evidence="1">
    <location>
        <begin position="30"/>
        <end position="65"/>
    </location>
</feature>
<gene>
    <name evidence="3" type="ORF">F6H94_05980</name>
</gene>
<evidence type="ECO:0000256" key="2">
    <source>
        <dbReference type="SAM" id="SignalP"/>
    </source>
</evidence>
<evidence type="ECO:0000313" key="4">
    <source>
        <dbReference type="Proteomes" id="UP000327236"/>
    </source>
</evidence>
<keyword evidence="2" id="KW-0732">Signal</keyword>
<name>A0A558LY46_LACJE</name>
<feature type="compositionally biased region" description="Low complexity" evidence="1">
    <location>
        <begin position="163"/>
        <end position="199"/>
    </location>
</feature>
<dbReference type="EMBL" id="VYWW01000025">
    <property type="protein sequence ID" value="KAA9321822.1"/>
    <property type="molecule type" value="Genomic_DNA"/>
</dbReference>
<feature type="compositionally biased region" description="Low complexity" evidence="1">
    <location>
        <begin position="53"/>
        <end position="62"/>
    </location>
</feature>
<feature type="signal peptide" evidence="2">
    <location>
        <begin position="1"/>
        <end position="26"/>
    </location>
</feature>
<feature type="compositionally biased region" description="Low complexity" evidence="1">
    <location>
        <begin position="30"/>
        <end position="45"/>
    </location>
</feature>
<sequence>MSKKSKLVAASMLSSTALTLAAPVFADSISSQTSSNTSAVQSSVVEKNKTAESQSASSSSDKSSNDAIQTLTEQTMIINKIIASSSDSSIENAKGANGAKFVVYDVTDLMNQVIKEELKSDENASDEAIDKAIKDDVATATKAEASSSSTKKIDSAKWERTTESSTSSSSSSVASASSSSSTASSSSEVQSSESSTKTTSNDEESLISKIEDMRKNDTIRKEVLSRAEKLNASQLKKFAEVTTAKDNTLNKDGIARVKVPIDGKYHAYYVVNTDTAKESMATNSSPVVIITPVTNDNGEYSKDFTIYPKSTAITPTTTTRKMVQTGKQTSFWDSVVQFFSSLWK</sequence>
<reference evidence="3 4" key="1">
    <citation type="submission" date="2019-09" db="EMBL/GenBank/DDBJ databases">
        <title>Draft genome sequence assemblies of isolates from the urinary tract.</title>
        <authorList>
            <person name="Mores C.R."/>
            <person name="Putonti C."/>
            <person name="Wolfe A.J."/>
        </authorList>
    </citation>
    <scope>NUCLEOTIDE SEQUENCE [LARGE SCALE GENOMIC DNA]</scope>
    <source>
        <strain evidence="3 4">UMB246</strain>
    </source>
</reference>
<protein>
    <submittedName>
        <fullName evidence="3">Uncharacterized protein</fullName>
    </submittedName>
</protein>
<feature type="region of interest" description="Disordered" evidence="1">
    <location>
        <begin position="140"/>
        <end position="213"/>
    </location>
</feature>
<dbReference type="AlphaFoldDB" id="A0A558LY46"/>